<evidence type="ECO:0000313" key="1">
    <source>
        <dbReference type="EMBL" id="CAI5793902.1"/>
    </source>
</evidence>
<sequence>MLEEAIETALQDLARDYFFLFCVHFTCDQTRNVAPDAVVYQKDPVTKVILDIMERWYMFPVPFKVLKRGMNDVICLTFVRPAYAVVRKRAIIRGMLLPIAHIPGLSNPDREALKQLFHAIVRRLLTEDPTAQCLRTLLETLAHFFNSDDVLERALATSSITILLANAMKYNHLTPGVIIRVLPEELTPLFLNISEADVQAVIQDVFPPLNEAY</sequence>
<proteinExistence type="predicted"/>
<dbReference type="Proteomes" id="UP001178461">
    <property type="component" value="Chromosome Z"/>
</dbReference>
<organism evidence="1 2">
    <name type="scientific">Podarcis lilfordi</name>
    <name type="common">Lilford's wall lizard</name>
    <dbReference type="NCBI Taxonomy" id="74358"/>
    <lineage>
        <taxon>Eukaryota</taxon>
        <taxon>Metazoa</taxon>
        <taxon>Chordata</taxon>
        <taxon>Craniata</taxon>
        <taxon>Vertebrata</taxon>
        <taxon>Euteleostomi</taxon>
        <taxon>Lepidosauria</taxon>
        <taxon>Squamata</taxon>
        <taxon>Bifurcata</taxon>
        <taxon>Unidentata</taxon>
        <taxon>Episquamata</taxon>
        <taxon>Laterata</taxon>
        <taxon>Lacertibaenia</taxon>
        <taxon>Lacertidae</taxon>
        <taxon>Podarcis</taxon>
    </lineage>
</organism>
<gene>
    <name evidence="1" type="ORF">PODLI_1B003057</name>
</gene>
<accession>A0AA35LDP8</accession>
<name>A0AA35LDP8_9SAUR</name>
<protein>
    <submittedName>
        <fullName evidence="1">Uncharacterized protein</fullName>
    </submittedName>
</protein>
<dbReference type="AlphaFoldDB" id="A0AA35LDP8"/>
<dbReference type="EMBL" id="OX395140">
    <property type="protein sequence ID" value="CAI5793902.1"/>
    <property type="molecule type" value="Genomic_DNA"/>
</dbReference>
<evidence type="ECO:0000313" key="2">
    <source>
        <dbReference type="Proteomes" id="UP001178461"/>
    </source>
</evidence>
<keyword evidence="2" id="KW-1185">Reference proteome</keyword>
<reference evidence="1" key="1">
    <citation type="submission" date="2022-12" db="EMBL/GenBank/DDBJ databases">
        <authorList>
            <person name="Alioto T."/>
            <person name="Alioto T."/>
            <person name="Gomez Garrido J."/>
        </authorList>
    </citation>
    <scope>NUCLEOTIDE SEQUENCE</scope>
</reference>